<dbReference type="Proteomes" id="UP000198668">
    <property type="component" value="Unassembled WGS sequence"/>
</dbReference>
<dbReference type="AlphaFoldDB" id="A0A1I3BA39"/>
<evidence type="ECO:0000256" key="4">
    <source>
        <dbReference type="ARBA" id="ARBA00022747"/>
    </source>
</evidence>
<dbReference type="InterPro" id="IPR022221">
    <property type="entry name" value="TypeIII_RM_meth"/>
</dbReference>
<sequence length="647" mass="75125">METKLNQEIRTVLEKFDDKYFIEGIVNKNKVIRDLDSYDTDLVKALLLNDELKERFTMEIADATVIKVNDLIDVFEQDEYWQDSYTKYSKKIGLTINGKFLDETSEVVLDFPYKDTVLKASMSKEDTDQDDLRPNEPFLNEVIAREEIDTLLSEKILVSAKKYTSEGSSEVRVISDEDNLILKGNNLLGLYSIRERFTNKVKMIYLDVPYFFKKKIAEDSFKYNSNFRMSTWLVFLKNRIEIARELLSEDGSIWINISDDGMHYLKVLVDSVFGSESFVGTIPRKTRDGKSDVPFNFSQDFDWLLVYTKGVESDAIVGRKIERKYIVTEDFPDRPWRSADLTKQTTAKERENSNFTMVNPKTGKEYPANPKRSWAVTKDTFQSWYDKGGIGFPDDYDFMRGEKPFRRVFKDEDDAKDKPTAVYSDLLLKEFVTTVLTKAKNKSGNDEIDALFGRDEFDYAKPEGLLKAIIEVATKENDFVLDFFMGSATTQAAAMKMNRRFIGIEQMDYINTVSVPRLQKVIEGEQGGISKEVNWQGGGSFVYAELMEKNTGFIKEIVNAKSMTELQAIFKRMLETADFDFRVDLEEIQKDELWQQAIDDQKRLLIKVIDKNQLYYNYSEIDDKNVLDLISSNDYKFNKNFYRDRGE</sequence>
<dbReference type="GO" id="GO:0003677">
    <property type="term" value="F:DNA binding"/>
    <property type="evidence" value="ECO:0007669"/>
    <property type="project" value="InterPro"/>
</dbReference>
<dbReference type="PRINTS" id="PR00508">
    <property type="entry name" value="S21N4MTFRASE"/>
</dbReference>
<reference evidence="7 8" key="1">
    <citation type="submission" date="2016-10" db="EMBL/GenBank/DDBJ databases">
        <authorList>
            <person name="de Groot N.N."/>
        </authorList>
    </citation>
    <scope>NUCLEOTIDE SEQUENCE [LARGE SCALE GENOMIC DNA]</scope>
    <source>
        <strain evidence="7 8">DSM 27630</strain>
    </source>
</reference>
<dbReference type="InterPro" id="IPR002941">
    <property type="entry name" value="DNA_methylase_N4/N6"/>
</dbReference>
<name>A0A1I3BA39_9LACT</name>
<feature type="domain" description="DNA methylase N-4/N-6" evidence="5">
    <location>
        <begin position="201"/>
        <end position="509"/>
    </location>
</feature>
<dbReference type="InterPro" id="IPR029063">
    <property type="entry name" value="SAM-dependent_MTases_sf"/>
</dbReference>
<evidence type="ECO:0000313" key="7">
    <source>
        <dbReference type="EMBL" id="SFH59177.1"/>
    </source>
</evidence>
<feature type="domain" description="Type III restriction/modification enzyme methylation subunit" evidence="6">
    <location>
        <begin position="39"/>
        <end position="94"/>
    </location>
</feature>
<organism evidence="7 8">
    <name type="scientific">Pisciglobus halotolerans</name>
    <dbReference type="NCBI Taxonomy" id="745365"/>
    <lineage>
        <taxon>Bacteria</taxon>
        <taxon>Bacillati</taxon>
        <taxon>Bacillota</taxon>
        <taxon>Bacilli</taxon>
        <taxon>Lactobacillales</taxon>
        <taxon>Carnobacteriaceae</taxon>
    </lineage>
</organism>
<dbReference type="RefSeq" id="WP_092091330.1">
    <property type="nucleotide sequence ID" value="NZ_FOQE01000005.1"/>
</dbReference>
<dbReference type="Gene3D" id="3.40.50.150">
    <property type="entry name" value="Vaccinia Virus protein VP39"/>
    <property type="match status" value="1"/>
</dbReference>
<accession>A0A1I3BA39</accession>
<evidence type="ECO:0000256" key="2">
    <source>
        <dbReference type="ARBA" id="ARBA00022679"/>
    </source>
</evidence>
<dbReference type="Pfam" id="PF12564">
    <property type="entry name" value="TypeIII_RM_meth"/>
    <property type="match status" value="1"/>
</dbReference>
<proteinExistence type="predicted"/>
<dbReference type="GO" id="GO:0009307">
    <property type="term" value="P:DNA restriction-modification system"/>
    <property type="evidence" value="ECO:0007669"/>
    <property type="project" value="UniProtKB-KW"/>
</dbReference>
<keyword evidence="1 7" id="KW-0489">Methyltransferase</keyword>
<dbReference type="PIRSF" id="PIRSF015855">
    <property type="entry name" value="TypeIII_Mtase_mKpnI"/>
    <property type="match status" value="1"/>
</dbReference>
<dbReference type="InterPro" id="IPR001091">
    <property type="entry name" value="RM_Methyltransferase"/>
</dbReference>
<dbReference type="GO" id="GO:0032259">
    <property type="term" value="P:methylation"/>
    <property type="evidence" value="ECO:0007669"/>
    <property type="project" value="UniProtKB-KW"/>
</dbReference>
<dbReference type="Pfam" id="PF01555">
    <property type="entry name" value="N6_N4_Mtase"/>
    <property type="match status" value="1"/>
</dbReference>
<protein>
    <submittedName>
        <fullName evidence="7">Adenine-specific DNA-methyltransferase</fullName>
    </submittedName>
</protein>
<keyword evidence="8" id="KW-1185">Reference proteome</keyword>
<dbReference type="EMBL" id="FOQE01000005">
    <property type="protein sequence ID" value="SFH59177.1"/>
    <property type="molecule type" value="Genomic_DNA"/>
</dbReference>
<evidence type="ECO:0000259" key="5">
    <source>
        <dbReference type="Pfam" id="PF01555"/>
    </source>
</evidence>
<evidence type="ECO:0000256" key="1">
    <source>
        <dbReference type="ARBA" id="ARBA00022603"/>
    </source>
</evidence>
<dbReference type="OrthoDB" id="9800801at2"/>
<keyword evidence="4" id="KW-0680">Restriction system</keyword>
<keyword evidence="3" id="KW-0949">S-adenosyl-L-methionine</keyword>
<gene>
    <name evidence="7" type="ORF">SAMN04489868_10517</name>
</gene>
<evidence type="ECO:0000256" key="3">
    <source>
        <dbReference type="ARBA" id="ARBA00022691"/>
    </source>
</evidence>
<evidence type="ECO:0000259" key="6">
    <source>
        <dbReference type="Pfam" id="PF12564"/>
    </source>
</evidence>
<dbReference type="GO" id="GO:0008170">
    <property type="term" value="F:N-methyltransferase activity"/>
    <property type="evidence" value="ECO:0007669"/>
    <property type="project" value="InterPro"/>
</dbReference>
<dbReference type="InterPro" id="IPR002295">
    <property type="entry name" value="N4/N6-MTase_EcoPI_Mod-like"/>
</dbReference>
<evidence type="ECO:0000313" key="8">
    <source>
        <dbReference type="Proteomes" id="UP000198668"/>
    </source>
</evidence>
<dbReference type="SUPFAM" id="SSF53335">
    <property type="entry name" value="S-adenosyl-L-methionine-dependent methyltransferases"/>
    <property type="match status" value="1"/>
</dbReference>
<keyword evidence="2 7" id="KW-0808">Transferase</keyword>